<proteinExistence type="inferred from homology"/>
<protein>
    <recommendedName>
        <fullName evidence="4">Altered inheritance of mitochondria protein 11</fullName>
    </recommendedName>
</protein>
<evidence type="ECO:0000256" key="1">
    <source>
        <dbReference type="ARBA" id="ARBA00022692"/>
    </source>
</evidence>
<evidence type="ECO:0000256" key="3">
    <source>
        <dbReference type="ARBA" id="ARBA00023136"/>
    </source>
</evidence>
<dbReference type="STRING" id="1141098.A0A1Y2DMZ3"/>
<feature type="compositionally biased region" description="Basic and acidic residues" evidence="5">
    <location>
        <begin position="12"/>
        <end position="21"/>
    </location>
</feature>
<evidence type="ECO:0000256" key="2">
    <source>
        <dbReference type="ARBA" id="ARBA00022989"/>
    </source>
</evidence>
<dbReference type="OrthoDB" id="3558022at2759"/>
<sequence length="190" mass="20856">MWSFGTTMTMANDRDPNREPRASSPRDTIAPPQTNIRPDTRSPILSQRSLRQLGLFFAGAGFLSLATLVTRRAVVRKQRATIPRFYQPSNGPVSKIDSDGSFIAVEALGLATLNVISFGIMATGGLAWAFDISNIGDLRQLARKSIGGEGGGRTDEEAERDVEEWVAKVLLRRDDIDKEKATKPPFHKGE</sequence>
<name>A0A1Y2DMZ3_9PEZI</name>
<comment type="similarity">
    <text evidence="4">Belongs to the AIM11 family.</text>
</comment>
<dbReference type="PANTHER" id="PTHR39136">
    <property type="entry name" value="ALTERED INHERITANCE OF MITOCHONDRIA PROTEIN 11"/>
    <property type="match status" value="1"/>
</dbReference>
<organism evidence="6 7">
    <name type="scientific">Pseudomassariella vexata</name>
    <dbReference type="NCBI Taxonomy" id="1141098"/>
    <lineage>
        <taxon>Eukaryota</taxon>
        <taxon>Fungi</taxon>
        <taxon>Dikarya</taxon>
        <taxon>Ascomycota</taxon>
        <taxon>Pezizomycotina</taxon>
        <taxon>Sordariomycetes</taxon>
        <taxon>Xylariomycetidae</taxon>
        <taxon>Amphisphaeriales</taxon>
        <taxon>Pseudomassariaceae</taxon>
        <taxon>Pseudomassariella</taxon>
    </lineage>
</organism>
<dbReference type="PANTHER" id="PTHR39136:SF1">
    <property type="entry name" value="ALTERED INHERITANCE OF MITOCHONDRIA PROTEIN 11"/>
    <property type="match status" value="1"/>
</dbReference>
<evidence type="ECO:0000256" key="4">
    <source>
        <dbReference type="RuleBase" id="RU367098"/>
    </source>
</evidence>
<dbReference type="InterPro" id="IPR038814">
    <property type="entry name" value="AIM11"/>
</dbReference>
<keyword evidence="7" id="KW-1185">Reference proteome</keyword>
<evidence type="ECO:0000313" key="6">
    <source>
        <dbReference type="EMBL" id="ORY60516.1"/>
    </source>
</evidence>
<keyword evidence="2 4" id="KW-1133">Transmembrane helix</keyword>
<dbReference type="Proteomes" id="UP000193689">
    <property type="component" value="Unassembled WGS sequence"/>
</dbReference>
<comment type="caution">
    <text evidence="6">The sequence shown here is derived from an EMBL/GenBank/DDBJ whole genome shotgun (WGS) entry which is preliminary data.</text>
</comment>
<dbReference type="GO" id="GO:0016020">
    <property type="term" value="C:membrane"/>
    <property type="evidence" value="ECO:0007669"/>
    <property type="project" value="UniProtKB-SubCell"/>
</dbReference>
<keyword evidence="1 4" id="KW-0812">Transmembrane</keyword>
<feature type="transmembrane region" description="Helical" evidence="4">
    <location>
        <begin position="50"/>
        <end position="69"/>
    </location>
</feature>
<evidence type="ECO:0000256" key="5">
    <source>
        <dbReference type="SAM" id="MobiDB-lite"/>
    </source>
</evidence>
<accession>A0A1Y2DMZ3</accession>
<comment type="subcellular location">
    <subcellularLocation>
        <location evidence="4">Membrane</location>
        <topology evidence="4">Multi-pass membrane protein</topology>
    </subcellularLocation>
</comment>
<evidence type="ECO:0000313" key="7">
    <source>
        <dbReference type="Proteomes" id="UP000193689"/>
    </source>
</evidence>
<dbReference type="GO" id="GO:0005739">
    <property type="term" value="C:mitochondrion"/>
    <property type="evidence" value="ECO:0007669"/>
    <property type="project" value="TreeGrafter"/>
</dbReference>
<reference evidence="6 7" key="1">
    <citation type="submission" date="2016-07" db="EMBL/GenBank/DDBJ databases">
        <title>Pervasive Adenine N6-methylation of Active Genes in Fungi.</title>
        <authorList>
            <consortium name="DOE Joint Genome Institute"/>
            <person name="Mondo S.J."/>
            <person name="Dannebaum R.O."/>
            <person name="Kuo R.C."/>
            <person name="Labutti K."/>
            <person name="Haridas S."/>
            <person name="Kuo A."/>
            <person name="Salamov A."/>
            <person name="Ahrendt S.R."/>
            <person name="Lipzen A."/>
            <person name="Sullivan W."/>
            <person name="Andreopoulos W.B."/>
            <person name="Clum A."/>
            <person name="Lindquist E."/>
            <person name="Daum C."/>
            <person name="Ramamoorthy G.K."/>
            <person name="Gryganskyi A."/>
            <person name="Culley D."/>
            <person name="Magnuson J.K."/>
            <person name="James T.Y."/>
            <person name="O'Malley M.A."/>
            <person name="Stajich J.E."/>
            <person name="Spatafora J.W."/>
            <person name="Visel A."/>
            <person name="Grigoriev I.V."/>
        </authorList>
    </citation>
    <scope>NUCLEOTIDE SEQUENCE [LARGE SCALE GENOMIC DNA]</scope>
    <source>
        <strain evidence="6 7">CBS 129021</strain>
    </source>
</reference>
<dbReference type="InParanoid" id="A0A1Y2DMZ3"/>
<keyword evidence="3 4" id="KW-0472">Membrane</keyword>
<gene>
    <name evidence="4" type="primary">AIM11</name>
    <name evidence="6" type="ORF">BCR38DRAFT_441325</name>
</gene>
<dbReference type="AlphaFoldDB" id="A0A1Y2DMZ3"/>
<feature type="compositionally biased region" description="Polar residues" evidence="5">
    <location>
        <begin position="1"/>
        <end position="10"/>
    </location>
</feature>
<feature type="region of interest" description="Disordered" evidence="5">
    <location>
        <begin position="1"/>
        <end position="43"/>
    </location>
</feature>
<dbReference type="EMBL" id="MCFJ01000011">
    <property type="protein sequence ID" value="ORY60516.1"/>
    <property type="molecule type" value="Genomic_DNA"/>
</dbReference>
<feature type="compositionally biased region" description="Polar residues" evidence="5">
    <location>
        <begin position="31"/>
        <end position="43"/>
    </location>
</feature>